<dbReference type="CDD" id="cd07251">
    <property type="entry name" value="VOC_like"/>
    <property type="match status" value="1"/>
</dbReference>
<dbReference type="InterPro" id="IPR029068">
    <property type="entry name" value="Glyas_Bleomycin-R_OHBP_Dase"/>
</dbReference>
<evidence type="ECO:0000313" key="3">
    <source>
        <dbReference type="Proteomes" id="UP000240357"/>
    </source>
</evidence>
<accession>A0A2T2YL77</accession>
<evidence type="ECO:0000313" key="2">
    <source>
        <dbReference type="EMBL" id="PSR56264.1"/>
    </source>
</evidence>
<dbReference type="InterPro" id="IPR004360">
    <property type="entry name" value="Glyas_Fos-R_dOase_dom"/>
</dbReference>
<dbReference type="Pfam" id="PF00903">
    <property type="entry name" value="Glyoxalase"/>
    <property type="match status" value="1"/>
</dbReference>
<dbReference type="InterPro" id="IPR037523">
    <property type="entry name" value="VOC_core"/>
</dbReference>
<name>A0A2T2YL77_9BACT</name>
<reference evidence="2 3" key="1">
    <citation type="submission" date="2018-03" db="EMBL/GenBank/DDBJ databases">
        <title>Adhaeribacter sp. HMF7605 Genome sequencing and assembly.</title>
        <authorList>
            <person name="Kang H."/>
            <person name="Kang J."/>
            <person name="Cha I."/>
            <person name="Kim H."/>
            <person name="Joh K."/>
        </authorList>
    </citation>
    <scope>NUCLEOTIDE SEQUENCE [LARGE SCALE GENOMIC DNA]</scope>
    <source>
        <strain evidence="2 3">HMF7605</strain>
    </source>
</reference>
<dbReference type="RefSeq" id="WP_106932442.1">
    <property type="nucleotide sequence ID" value="NZ_PYFT01000001.1"/>
</dbReference>
<keyword evidence="3" id="KW-1185">Reference proteome</keyword>
<dbReference type="SUPFAM" id="SSF54593">
    <property type="entry name" value="Glyoxalase/Bleomycin resistance protein/Dihydroxybiphenyl dioxygenase"/>
    <property type="match status" value="1"/>
</dbReference>
<comment type="caution">
    <text evidence="2">The sequence shown here is derived from an EMBL/GenBank/DDBJ whole genome shotgun (WGS) entry which is preliminary data.</text>
</comment>
<dbReference type="PANTHER" id="PTHR36503:SF1">
    <property type="entry name" value="BLR2520 PROTEIN"/>
    <property type="match status" value="1"/>
</dbReference>
<proteinExistence type="predicted"/>
<dbReference type="EMBL" id="PYFT01000001">
    <property type="protein sequence ID" value="PSR56264.1"/>
    <property type="molecule type" value="Genomic_DNA"/>
</dbReference>
<evidence type="ECO:0000259" key="1">
    <source>
        <dbReference type="PROSITE" id="PS51819"/>
    </source>
</evidence>
<dbReference type="AlphaFoldDB" id="A0A2T2YL77"/>
<dbReference type="PROSITE" id="PS51819">
    <property type="entry name" value="VOC"/>
    <property type="match status" value="1"/>
</dbReference>
<dbReference type="PANTHER" id="PTHR36503">
    <property type="entry name" value="BLR2520 PROTEIN"/>
    <property type="match status" value="1"/>
</dbReference>
<organism evidence="2 3">
    <name type="scientific">Adhaeribacter arboris</name>
    <dbReference type="NCBI Taxonomy" id="2072846"/>
    <lineage>
        <taxon>Bacteria</taxon>
        <taxon>Pseudomonadati</taxon>
        <taxon>Bacteroidota</taxon>
        <taxon>Cytophagia</taxon>
        <taxon>Cytophagales</taxon>
        <taxon>Hymenobacteraceae</taxon>
        <taxon>Adhaeribacter</taxon>
    </lineage>
</organism>
<dbReference type="Gene3D" id="3.10.180.10">
    <property type="entry name" value="2,3-Dihydroxybiphenyl 1,2-Dioxygenase, domain 1"/>
    <property type="match status" value="1"/>
</dbReference>
<sequence>MEPRLTLITLGVTNLAASTQFYEQNFGWRRLPASNEGIVFFQLNGMQLALFPDRELAADAGVAADNRGFKSFSLAHNLRSEQEVDKLIRELENKGVTIVKRPQKVFWGGYSSYVSDPDGFLWEIAFNPFLPLDEKGNVVS</sequence>
<feature type="domain" description="VOC" evidence="1">
    <location>
        <begin position="4"/>
        <end position="127"/>
    </location>
</feature>
<dbReference type="OrthoDB" id="9793039at2"/>
<gene>
    <name evidence="2" type="ORF">AHMF7605_23560</name>
</gene>
<dbReference type="Proteomes" id="UP000240357">
    <property type="component" value="Unassembled WGS sequence"/>
</dbReference>
<protein>
    <submittedName>
        <fullName evidence="2">Glyoxalase</fullName>
    </submittedName>
</protein>